<reference evidence="2" key="1">
    <citation type="journal article" date="2011" name="Stand. Genomic Sci.">
        <title>Complete genome sequence of Arthrobacter phenanthrenivorans type strain (Sphe3).</title>
        <authorList>
            <person name="Kallimanis A."/>
            <person name="Labutti K.M."/>
            <person name="Lapidus A."/>
            <person name="Clum A."/>
            <person name="Lykidis A."/>
            <person name="Mavromatis K."/>
            <person name="Pagani I."/>
            <person name="Liolios K."/>
            <person name="Ivanova N."/>
            <person name="Goodwin L."/>
            <person name="Pitluck S."/>
            <person name="Chen A."/>
            <person name="Palaniappan K."/>
            <person name="Markowitz V."/>
            <person name="Bristow J."/>
            <person name="Velentzas A.D."/>
            <person name="Perisynakis A."/>
            <person name="Ouzounis C.C."/>
            <person name="Kyrpides N.C."/>
            <person name="Koukkou A.I."/>
            <person name="Drainas C."/>
        </authorList>
    </citation>
    <scope>NUCLEOTIDE SEQUENCE [LARGE SCALE GENOMIC DNA]</scope>
    <source>
        <strain evidence="2">DSM 18606 / JCM 16027 / LMG 23796 / Sphe3</strain>
        <plasmid evidence="2">Plasmid pASPHE301</plasmid>
    </source>
</reference>
<dbReference type="KEGG" id="apn:Asphe3_41440"/>
<accession>F0MCF8</accession>
<geneLocation type="plasmid" evidence="1 2">
    <name>pASPHE301</name>
</geneLocation>
<name>F0MCF8_PSEPM</name>
<dbReference type="EMBL" id="CP002380">
    <property type="protein sequence ID" value="ADX75209.1"/>
    <property type="molecule type" value="Genomic_DNA"/>
</dbReference>
<protein>
    <submittedName>
        <fullName evidence="1">Uncharacterized protein</fullName>
    </submittedName>
</protein>
<keyword evidence="1" id="KW-0614">Plasmid</keyword>
<dbReference type="OrthoDB" id="9799921at2"/>
<dbReference type="HOGENOM" id="CLU_1451649_0_0_11"/>
<dbReference type="Gene3D" id="3.40.470.10">
    <property type="entry name" value="Uracil-DNA glycosylase-like domain"/>
    <property type="match status" value="1"/>
</dbReference>
<gene>
    <name evidence="1" type="ordered locus">Asphe3_41440</name>
</gene>
<dbReference type="Proteomes" id="UP000008639">
    <property type="component" value="Plasmid pASPHE301"/>
</dbReference>
<proteinExistence type="predicted"/>
<dbReference type="SUPFAM" id="SSF52141">
    <property type="entry name" value="Uracil-DNA glycosylase-like"/>
    <property type="match status" value="1"/>
</dbReference>
<dbReference type="eggNOG" id="ENOG5032271">
    <property type="taxonomic scope" value="Bacteria"/>
</dbReference>
<evidence type="ECO:0000313" key="1">
    <source>
        <dbReference type="EMBL" id="ADX75209.1"/>
    </source>
</evidence>
<dbReference type="AlphaFoldDB" id="F0MCF8"/>
<organism evidence="1 2">
    <name type="scientific">Pseudarthrobacter phenanthrenivorans (strain DSM 18606 / JCM 16027 / LMG 23796 / Sphe3)</name>
    <name type="common">Arthrobacter phenanthrenivorans</name>
    <dbReference type="NCBI Taxonomy" id="930171"/>
    <lineage>
        <taxon>Bacteria</taxon>
        <taxon>Bacillati</taxon>
        <taxon>Actinomycetota</taxon>
        <taxon>Actinomycetes</taxon>
        <taxon>Micrococcales</taxon>
        <taxon>Micrococcaceae</taxon>
        <taxon>Pseudarthrobacter</taxon>
    </lineage>
</organism>
<dbReference type="InterPro" id="IPR036895">
    <property type="entry name" value="Uracil-DNA_glycosylase-like_sf"/>
</dbReference>
<evidence type="ECO:0000313" key="2">
    <source>
        <dbReference type="Proteomes" id="UP000008639"/>
    </source>
</evidence>
<sequence>MVDRLIGHQESLPDGQGGLTLADLWPTEHVIAAVVGLNPAPKSVEAGHYYQGPAGRRQLLRLAEVGLFDPADAPFLDDAAVQCGIAFTDIVKVPSLGEKQVKAERIREGLPLLEASLAARKVPLVIGVFRHPVQALLGLRKSKPGLQEKTTSWGARVFRMPGPYAKADEAKRVLSELDKVLREVTI</sequence>